<comment type="caution">
    <text evidence="1">The sequence shown here is derived from an EMBL/GenBank/DDBJ whole genome shotgun (WGS) entry which is preliminary data.</text>
</comment>
<evidence type="ECO:0000313" key="1">
    <source>
        <dbReference type="EMBL" id="CAB4038110.1"/>
    </source>
</evidence>
<dbReference type="EMBL" id="CACRXK020023816">
    <property type="protein sequence ID" value="CAB4038110.1"/>
    <property type="molecule type" value="Genomic_DNA"/>
</dbReference>
<protein>
    <submittedName>
        <fullName evidence="1">Uncharacterized protein</fullName>
    </submittedName>
</protein>
<dbReference type="Proteomes" id="UP001152795">
    <property type="component" value="Unassembled WGS sequence"/>
</dbReference>
<dbReference type="OrthoDB" id="10065482at2759"/>
<sequence>MLEDTSGCPFKAKLNEAQVYHSIYTDERLFNEIGCEGCITIDIALAKGGTEAIVESYYSVMKSQKMCGGQCNATLALRTKLDWSMPPILECDRAVKEIAEIFINGDKELSLPKHATPTLGSRAKYSQESKVLKRLRTKDPRLPFLL</sequence>
<gene>
    <name evidence="1" type="ORF">PACLA_8A057863</name>
</gene>
<name>A0A6S7K893_PARCT</name>
<proteinExistence type="predicted"/>
<dbReference type="AlphaFoldDB" id="A0A6S7K893"/>
<accession>A0A6S7K893</accession>
<keyword evidence="2" id="KW-1185">Reference proteome</keyword>
<evidence type="ECO:0000313" key="2">
    <source>
        <dbReference type="Proteomes" id="UP001152795"/>
    </source>
</evidence>
<reference evidence="1" key="1">
    <citation type="submission" date="2020-04" db="EMBL/GenBank/DDBJ databases">
        <authorList>
            <person name="Alioto T."/>
            <person name="Alioto T."/>
            <person name="Gomez Garrido J."/>
        </authorList>
    </citation>
    <scope>NUCLEOTIDE SEQUENCE</scope>
    <source>
        <strain evidence="1">A484AB</strain>
    </source>
</reference>
<organism evidence="1 2">
    <name type="scientific">Paramuricea clavata</name>
    <name type="common">Red gorgonian</name>
    <name type="synonym">Violescent sea-whip</name>
    <dbReference type="NCBI Taxonomy" id="317549"/>
    <lineage>
        <taxon>Eukaryota</taxon>
        <taxon>Metazoa</taxon>
        <taxon>Cnidaria</taxon>
        <taxon>Anthozoa</taxon>
        <taxon>Octocorallia</taxon>
        <taxon>Malacalcyonacea</taxon>
        <taxon>Plexauridae</taxon>
        <taxon>Paramuricea</taxon>
    </lineage>
</organism>